<comment type="subcellular location">
    <subcellularLocation>
        <location evidence="1">Membrane</location>
        <topology evidence="1">Single-pass membrane protein</topology>
    </subcellularLocation>
</comment>
<dbReference type="PANTHER" id="PTHR21461">
    <property type="entry name" value="GLYCOSYLTRANSFERASE FAMILY 92 PROTEIN"/>
    <property type="match status" value="1"/>
</dbReference>
<keyword evidence="2" id="KW-0812">Transmembrane</keyword>
<evidence type="ECO:0000256" key="1">
    <source>
        <dbReference type="ARBA" id="ARBA00004167"/>
    </source>
</evidence>
<gene>
    <name evidence="4" type="ORF">GGQ63_000983</name>
</gene>
<keyword evidence="3" id="KW-1133">Transmembrane helix</keyword>
<dbReference type="GO" id="GO:0016020">
    <property type="term" value="C:membrane"/>
    <property type="evidence" value="ECO:0007669"/>
    <property type="project" value="UniProtKB-SubCell"/>
</dbReference>
<sequence length="301" mass="32978">MKIAIGAIVKNEAPYLREWVAYHKAVGVDAFIIGDNESTDGTRALLRGLAGAGVRSFGVRGRARQLFTYDTIVRDHSAGIDWIAFIDADEFIVPTDGALSIRPAIAALAADPTVGAIGLNWATFGSSGHEQAGPEGVLRRFTRRAERDFLINTHLKSIVRVAAFRAAANPHAAHLSPGFRLVAPSGAAIVPPAPERLGLSSTVSWERLRLNHYVVKSRTEFAFKQARGRADRAFGFEDGFFEGHDRNEVEEAFPGPLLAATDAVARDLPPRRVWWRQGSRPIGAVLSWPRPRWCSLVTPRR</sequence>
<accession>A0A7W9FJT8</accession>
<proteinExistence type="predicted"/>
<dbReference type="Pfam" id="PF13704">
    <property type="entry name" value="Glyco_tranf_2_4"/>
    <property type="match status" value="1"/>
</dbReference>
<evidence type="ECO:0000313" key="5">
    <source>
        <dbReference type="Proteomes" id="UP000523821"/>
    </source>
</evidence>
<dbReference type="RefSeq" id="WP_183853139.1">
    <property type="nucleotide sequence ID" value="NZ_JACHOO010000002.1"/>
</dbReference>
<protein>
    <recommendedName>
        <fullName evidence="6">Glycosyl transferase family 2</fullName>
    </recommendedName>
</protein>
<dbReference type="PANTHER" id="PTHR21461:SF69">
    <property type="entry name" value="GLYCOSYLTRANSFERASE FAMILY 92 PROTEIN"/>
    <property type="match status" value="1"/>
</dbReference>
<evidence type="ECO:0000313" key="4">
    <source>
        <dbReference type="EMBL" id="MBB5751931.1"/>
    </source>
</evidence>
<dbReference type="EMBL" id="JACHOO010000002">
    <property type="protein sequence ID" value="MBB5751931.1"/>
    <property type="molecule type" value="Genomic_DNA"/>
</dbReference>
<keyword evidence="5" id="KW-1185">Reference proteome</keyword>
<dbReference type="Gene3D" id="3.90.550.10">
    <property type="entry name" value="Spore Coat Polysaccharide Biosynthesis Protein SpsA, Chain A"/>
    <property type="match status" value="1"/>
</dbReference>
<keyword evidence="3" id="KW-0472">Membrane</keyword>
<dbReference type="InterPro" id="IPR029044">
    <property type="entry name" value="Nucleotide-diphossugar_trans"/>
</dbReference>
<dbReference type="SUPFAM" id="SSF53448">
    <property type="entry name" value="Nucleotide-diphospho-sugar transferases"/>
    <property type="match status" value="1"/>
</dbReference>
<name>A0A7W9FJT8_9HYPH</name>
<evidence type="ECO:0008006" key="6">
    <source>
        <dbReference type="Google" id="ProtNLM"/>
    </source>
</evidence>
<dbReference type="GO" id="GO:0016757">
    <property type="term" value="F:glycosyltransferase activity"/>
    <property type="evidence" value="ECO:0007669"/>
    <property type="project" value="TreeGrafter"/>
</dbReference>
<evidence type="ECO:0000256" key="2">
    <source>
        <dbReference type="ARBA" id="ARBA00022692"/>
    </source>
</evidence>
<dbReference type="AlphaFoldDB" id="A0A7W9FJT8"/>
<dbReference type="Proteomes" id="UP000523821">
    <property type="component" value="Unassembled WGS sequence"/>
</dbReference>
<reference evidence="4 5" key="1">
    <citation type="submission" date="2020-08" db="EMBL/GenBank/DDBJ databases">
        <title>Genomic Encyclopedia of Type Strains, Phase IV (KMG-IV): sequencing the most valuable type-strain genomes for metagenomic binning, comparative biology and taxonomic classification.</title>
        <authorList>
            <person name="Goeker M."/>
        </authorList>
    </citation>
    <scope>NUCLEOTIDE SEQUENCE [LARGE SCALE GENOMIC DNA]</scope>
    <source>
        <strain evidence="4 5">DSM 16268</strain>
    </source>
</reference>
<evidence type="ECO:0000256" key="3">
    <source>
        <dbReference type="ARBA" id="ARBA00022989"/>
    </source>
</evidence>
<comment type="caution">
    <text evidence="4">The sequence shown here is derived from an EMBL/GenBank/DDBJ whole genome shotgun (WGS) entry which is preliminary data.</text>
</comment>
<organism evidence="4 5">
    <name type="scientific">Prosthecomicrobium pneumaticum</name>
    <dbReference type="NCBI Taxonomy" id="81895"/>
    <lineage>
        <taxon>Bacteria</taxon>
        <taxon>Pseudomonadati</taxon>
        <taxon>Pseudomonadota</taxon>
        <taxon>Alphaproteobacteria</taxon>
        <taxon>Hyphomicrobiales</taxon>
        <taxon>Kaistiaceae</taxon>
        <taxon>Prosthecomicrobium</taxon>
    </lineage>
</organism>
<dbReference type="GO" id="GO:0005737">
    <property type="term" value="C:cytoplasm"/>
    <property type="evidence" value="ECO:0007669"/>
    <property type="project" value="TreeGrafter"/>
</dbReference>